<protein>
    <submittedName>
        <fullName evidence="1">Uncharacterized protein</fullName>
    </submittedName>
</protein>
<dbReference type="Proteomes" id="UP000078419">
    <property type="component" value="Unassembled WGS sequence"/>
</dbReference>
<gene>
    <name evidence="1" type="ORF">ANAPC1_00395</name>
</gene>
<dbReference type="AlphaFoldDB" id="A0AA45ZHA4"/>
<name>A0AA45ZHA4_ANAPH</name>
<accession>A0AA45ZHA4</accession>
<proteinExistence type="predicted"/>
<dbReference type="EMBL" id="FLLR01000010">
    <property type="protein sequence ID" value="SBO14051.1"/>
    <property type="molecule type" value="Genomic_DNA"/>
</dbReference>
<evidence type="ECO:0000313" key="1">
    <source>
        <dbReference type="EMBL" id="SBO14051.1"/>
    </source>
</evidence>
<comment type="caution">
    <text evidence="1">The sequence shown here is derived from an EMBL/GenBank/DDBJ whole genome shotgun (WGS) entry which is preliminary data.</text>
</comment>
<evidence type="ECO:0000313" key="2">
    <source>
        <dbReference type="Proteomes" id="UP000078419"/>
    </source>
</evidence>
<sequence length="96" mass="11024">MMLYQDTLNVDVLRCHSLLFCKNSLTVSLPEKVRYIFSFCTAKKLLVNCGFSGINNLFYIRAFYNNLQLWLSGVVSPDNKDTLEGINLEKIMKNPP</sequence>
<reference evidence="2" key="1">
    <citation type="submission" date="2016-03" db="EMBL/GenBank/DDBJ databases">
        <authorList>
            <person name="Loux Valentin"/>
        </authorList>
    </citation>
    <scope>NUCLEOTIDE SEQUENCE [LARGE SCALE GENOMIC DNA]</scope>
    <source>
        <strain evidence="2">C1</strain>
    </source>
</reference>
<organism evidence="1 2">
    <name type="scientific">Anaplasma phagocytophilum</name>
    <name type="common">Ehrlichia phagocytophila</name>
    <dbReference type="NCBI Taxonomy" id="948"/>
    <lineage>
        <taxon>Bacteria</taxon>
        <taxon>Pseudomonadati</taxon>
        <taxon>Pseudomonadota</taxon>
        <taxon>Alphaproteobacteria</taxon>
        <taxon>Rickettsiales</taxon>
        <taxon>Anaplasmataceae</taxon>
        <taxon>Anaplasma</taxon>
        <taxon>phagocytophilum group</taxon>
    </lineage>
</organism>